<sequence length="236" mass="26248">MVLGFFWAEFGIWSGVFLTSVVEIILQIRLHALYNKNKKIFAMVSVLFFCEVASMCVIGGLYTHLHVKSRAFAVAVPGTPFCKGVTPSFLFAFQIPLMGFDFILLCLVLYRCIAQYRNVPDKSWSTAVIMSIIIRDSVLYFLSVFLVYLLNTVMWSAGPTDLFPLASTWAVVIPTTACSRLLINMKKAGASSHHHVSLPECLPALSFKHSDVGSQSTQSDVSSVVDIRRYDTDNSV</sequence>
<name>A0A369K782_HYPMA</name>
<proteinExistence type="predicted"/>
<keyword evidence="3" id="KW-1185">Reference proteome</keyword>
<feature type="transmembrane region" description="Helical" evidence="1">
    <location>
        <begin position="89"/>
        <end position="112"/>
    </location>
</feature>
<accession>A0A369K782</accession>
<feature type="transmembrane region" description="Helical" evidence="1">
    <location>
        <begin position="40"/>
        <end position="62"/>
    </location>
</feature>
<evidence type="ECO:0000313" key="3">
    <source>
        <dbReference type="Proteomes" id="UP000076154"/>
    </source>
</evidence>
<reference evidence="2" key="1">
    <citation type="submission" date="2018-04" db="EMBL/GenBank/DDBJ databases">
        <title>Whole genome sequencing of Hypsizygus marmoreus.</title>
        <authorList>
            <person name="Choi I.-G."/>
            <person name="Min B."/>
            <person name="Kim J.-G."/>
            <person name="Kim S."/>
            <person name="Oh Y.-L."/>
            <person name="Kong W.-S."/>
            <person name="Park H."/>
            <person name="Jeong J."/>
            <person name="Song E.-S."/>
        </authorList>
    </citation>
    <scope>NUCLEOTIDE SEQUENCE [LARGE SCALE GENOMIC DNA]</scope>
    <source>
        <strain evidence="2">51987-8</strain>
    </source>
</reference>
<organism evidence="2 3">
    <name type="scientific">Hypsizygus marmoreus</name>
    <name type="common">White beech mushroom</name>
    <name type="synonym">Agaricus marmoreus</name>
    <dbReference type="NCBI Taxonomy" id="39966"/>
    <lineage>
        <taxon>Eukaryota</taxon>
        <taxon>Fungi</taxon>
        <taxon>Dikarya</taxon>
        <taxon>Basidiomycota</taxon>
        <taxon>Agaricomycotina</taxon>
        <taxon>Agaricomycetes</taxon>
        <taxon>Agaricomycetidae</taxon>
        <taxon>Agaricales</taxon>
        <taxon>Tricholomatineae</taxon>
        <taxon>Lyophyllaceae</taxon>
        <taxon>Hypsizygus</taxon>
    </lineage>
</organism>
<protein>
    <submittedName>
        <fullName evidence="2">Uncharacterized protein</fullName>
    </submittedName>
</protein>
<gene>
    <name evidence="2" type="ORF">Hypma_013830</name>
</gene>
<evidence type="ECO:0000256" key="1">
    <source>
        <dbReference type="SAM" id="Phobius"/>
    </source>
</evidence>
<evidence type="ECO:0000313" key="2">
    <source>
        <dbReference type="EMBL" id="RDB29758.1"/>
    </source>
</evidence>
<dbReference type="OrthoDB" id="3256800at2759"/>
<feature type="transmembrane region" description="Helical" evidence="1">
    <location>
        <begin position="162"/>
        <end position="183"/>
    </location>
</feature>
<feature type="transmembrane region" description="Helical" evidence="1">
    <location>
        <begin position="124"/>
        <end position="150"/>
    </location>
</feature>
<keyword evidence="1" id="KW-0812">Transmembrane</keyword>
<dbReference type="InParanoid" id="A0A369K782"/>
<comment type="caution">
    <text evidence="2">The sequence shown here is derived from an EMBL/GenBank/DDBJ whole genome shotgun (WGS) entry which is preliminary data.</text>
</comment>
<dbReference type="Proteomes" id="UP000076154">
    <property type="component" value="Unassembled WGS sequence"/>
</dbReference>
<feature type="transmembrane region" description="Helical" evidence="1">
    <location>
        <begin position="6"/>
        <end position="28"/>
    </location>
</feature>
<keyword evidence="1" id="KW-1133">Transmembrane helix</keyword>
<dbReference type="AlphaFoldDB" id="A0A369K782"/>
<keyword evidence="1" id="KW-0472">Membrane</keyword>
<dbReference type="EMBL" id="LUEZ02000009">
    <property type="protein sequence ID" value="RDB29758.1"/>
    <property type="molecule type" value="Genomic_DNA"/>
</dbReference>